<comment type="similarity">
    <text evidence="1 4">Belongs to the CAP family.</text>
</comment>
<feature type="region of interest" description="Disordered" evidence="5">
    <location>
        <begin position="289"/>
        <end position="336"/>
    </location>
</feature>
<dbReference type="GO" id="GO:0008179">
    <property type="term" value="F:adenylate cyclase binding"/>
    <property type="evidence" value="ECO:0007669"/>
    <property type="project" value="TreeGrafter"/>
</dbReference>
<dbReference type="Pfam" id="PF21938">
    <property type="entry name" value="CAP_N"/>
    <property type="match status" value="1"/>
</dbReference>
<name>A0A9N9B5V3_9GLOM</name>
<dbReference type="FunFam" id="1.25.40.330:FF:000001">
    <property type="entry name" value="Adenylyl cyclase-associated protein"/>
    <property type="match status" value="1"/>
</dbReference>
<comment type="function">
    <text evidence="2">The N-terminal domain binds to adenylyl cyclase, thereby enabling adenylyl cyclase to be activated by upstream regulatory signals, such as Ras. The C-terminal domain is required for normal cellular morphology and growth control.</text>
</comment>
<evidence type="ECO:0000256" key="4">
    <source>
        <dbReference type="RuleBase" id="RU000647"/>
    </source>
</evidence>
<sequence length="481" mass="53050">MAEIQSLTVLIRRLEAATSRLEDLATSGTSAAAVAGSLGRDSNGNQPTEPSNILPGNGTAAETKFSVSLDAYDELIKGPLNNFIELSKSIGGIVQDQGHSVEDIFKAQRDFIYISTQSTKPKTPETLVELLRPTQQAVEKVCAYTENNRISPFFNHLITVSEGIGVFFWVTLEETAEMEEKLLSTVKGYIESSQYYANRVIMEFKDKDRSHVEWANSYILLLTGIHQYITKFHTHGLVWNPKGAKPETFIGRKPVGSKSTSASTPSSVSGPTDMSAVFKDINRGEDITSSLKKVDRSQMTHKNPNLRAGSTVSFTSAQKKGPTAPPKPASLSLKKPPKKEFDNNKWIIENYENDNNIVIEETAINHTIYIFGCKNSTINSCQRTDLLVDTAVATVDIVNCKSFQLQIQGKVPVIAVDKTDSGQIYLSEECLNVEVFTAKSSSINIQMPTYDGEFEEKPIPEQLKSTIVDRKLVFTPVEHAG</sequence>
<dbReference type="InterPro" id="IPR053950">
    <property type="entry name" value="CAP_N"/>
</dbReference>
<dbReference type="InterPro" id="IPR001837">
    <property type="entry name" value="Adenylate_cyclase-assoc_CAP"/>
</dbReference>
<dbReference type="GO" id="GO:0007015">
    <property type="term" value="P:actin filament organization"/>
    <property type="evidence" value="ECO:0007669"/>
    <property type="project" value="TreeGrafter"/>
</dbReference>
<organism evidence="7 8">
    <name type="scientific">Cetraspora pellucida</name>
    <dbReference type="NCBI Taxonomy" id="1433469"/>
    <lineage>
        <taxon>Eukaryota</taxon>
        <taxon>Fungi</taxon>
        <taxon>Fungi incertae sedis</taxon>
        <taxon>Mucoromycota</taxon>
        <taxon>Glomeromycotina</taxon>
        <taxon>Glomeromycetes</taxon>
        <taxon>Diversisporales</taxon>
        <taxon>Gigasporaceae</taxon>
        <taxon>Cetraspora</taxon>
    </lineage>
</organism>
<dbReference type="InterPro" id="IPR006599">
    <property type="entry name" value="CARP_motif"/>
</dbReference>
<gene>
    <name evidence="7" type="ORF">CPELLU_LOCUS4809</name>
</gene>
<dbReference type="SMART" id="SM00673">
    <property type="entry name" value="CARP"/>
    <property type="match status" value="2"/>
</dbReference>
<feature type="compositionally biased region" description="Basic and acidic residues" evidence="5">
    <location>
        <begin position="289"/>
        <end position="298"/>
    </location>
</feature>
<feature type="compositionally biased region" description="Polar residues" evidence="5">
    <location>
        <begin position="40"/>
        <end position="51"/>
    </location>
</feature>
<dbReference type="Pfam" id="PF01213">
    <property type="entry name" value="CAP_N-CM"/>
    <property type="match status" value="1"/>
</dbReference>
<evidence type="ECO:0000313" key="7">
    <source>
        <dbReference type="EMBL" id="CAG8552246.1"/>
    </source>
</evidence>
<dbReference type="PROSITE" id="PS01088">
    <property type="entry name" value="CAP_1"/>
    <property type="match status" value="1"/>
</dbReference>
<dbReference type="SUPFAM" id="SSF101278">
    <property type="entry name" value="N-terminal domain of adenylylcyclase associated protein, CAP"/>
    <property type="match status" value="1"/>
</dbReference>
<dbReference type="GO" id="GO:0005737">
    <property type="term" value="C:cytoplasm"/>
    <property type="evidence" value="ECO:0007669"/>
    <property type="project" value="TreeGrafter"/>
</dbReference>
<evidence type="ECO:0000256" key="2">
    <source>
        <dbReference type="ARBA" id="ARBA00054756"/>
    </source>
</evidence>
<dbReference type="OrthoDB" id="77251at2759"/>
<dbReference type="InterPro" id="IPR018106">
    <property type="entry name" value="CAP_CS_N"/>
</dbReference>
<dbReference type="Pfam" id="PF08603">
    <property type="entry name" value="CAP_C"/>
    <property type="match status" value="1"/>
</dbReference>
<dbReference type="Gene3D" id="1.25.40.330">
    <property type="entry name" value="Adenylate cyclase-associated CAP, N-terminal domain"/>
    <property type="match status" value="1"/>
</dbReference>
<feature type="compositionally biased region" description="Low complexity" evidence="5">
    <location>
        <begin position="256"/>
        <end position="271"/>
    </location>
</feature>
<feature type="compositionally biased region" description="Polar residues" evidence="5">
    <location>
        <begin position="300"/>
        <end position="318"/>
    </location>
</feature>
<dbReference type="EMBL" id="CAJVQA010002595">
    <property type="protein sequence ID" value="CAG8552246.1"/>
    <property type="molecule type" value="Genomic_DNA"/>
</dbReference>
<dbReference type="InterPro" id="IPR036223">
    <property type="entry name" value="CAP_C_sf"/>
</dbReference>
<feature type="domain" description="C-CAP/cofactor C-like" evidence="6">
    <location>
        <begin position="336"/>
        <end position="461"/>
    </location>
</feature>
<dbReference type="PANTHER" id="PTHR10652">
    <property type="entry name" value="ADENYLYL CYCLASE-ASSOCIATED PROTEIN"/>
    <property type="match status" value="1"/>
</dbReference>
<dbReference type="GO" id="GO:0003779">
    <property type="term" value="F:actin binding"/>
    <property type="evidence" value="ECO:0007669"/>
    <property type="project" value="InterPro"/>
</dbReference>
<dbReference type="InterPro" id="IPR036222">
    <property type="entry name" value="CAP_N_sf"/>
</dbReference>
<dbReference type="InterPro" id="IPR013992">
    <property type="entry name" value="Adenylate_cyclase-assoc_CAP_N"/>
</dbReference>
<feature type="region of interest" description="Disordered" evidence="5">
    <location>
        <begin position="249"/>
        <end position="274"/>
    </location>
</feature>
<dbReference type="Proteomes" id="UP000789759">
    <property type="component" value="Unassembled WGS sequence"/>
</dbReference>
<accession>A0A9N9B5V3</accession>
<dbReference type="InterPro" id="IPR016098">
    <property type="entry name" value="CAP/MinC_C"/>
</dbReference>
<comment type="caution">
    <text evidence="7">The sequence shown here is derived from an EMBL/GenBank/DDBJ whole genome shotgun (WGS) entry which is preliminary data.</text>
</comment>
<proteinExistence type="inferred from homology"/>
<dbReference type="InterPro" id="IPR013912">
    <property type="entry name" value="Adenylate_cyclase-assoc_CAP_C"/>
</dbReference>
<dbReference type="PROSITE" id="PS51329">
    <property type="entry name" value="C_CAP_COFACTOR_C"/>
    <property type="match status" value="1"/>
</dbReference>
<dbReference type="PANTHER" id="PTHR10652:SF0">
    <property type="entry name" value="ADENYLYL CYCLASE-ASSOCIATED PROTEIN"/>
    <property type="match status" value="1"/>
</dbReference>
<reference evidence="7" key="1">
    <citation type="submission" date="2021-06" db="EMBL/GenBank/DDBJ databases">
        <authorList>
            <person name="Kallberg Y."/>
            <person name="Tangrot J."/>
            <person name="Rosling A."/>
        </authorList>
    </citation>
    <scope>NUCLEOTIDE SEQUENCE</scope>
    <source>
        <strain evidence="7">FL966</strain>
    </source>
</reference>
<keyword evidence="8" id="KW-1185">Reference proteome</keyword>
<dbReference type="InterPro" id="IPR017901">
    <property type="entry name" value="C-CAP_CF_C-like"/>
</dbReference>
<evidence type="ECO:0000256" key="5">
    <source>
        <dbReference type="SAM" id="MobiDB-lite"/>
    </source>
</evidence>
<dbReference type="AlphaFoldDB" id="A0A9N9B5V3"/>
<evidence type="ECO:0000313" key="8">
    <source>
        <dbReference type="Proteomes" id="UP000789759"/>
    </source>
</evidence>
<evidence type="ECO:0000256" key="3">
    <source>
        <dbReference type="ARBA" id="ARBA00072052"/>
    </source>
</evidence>
<evidence type="ECO:0000259" key="6">
    <source>
        <dbReference type="PROSITE" id="PS51329"/>
    </source>
</evidence>
<dbReference type="SUPFAM" id="SSF69340">
    <property type="entry name" value="C-terminal domain of adenylylcyclase associated protein"/>
    <property type="match status" value="1"/>
</dbReference>
<evidence type="ECO:0000256" key="1">
    <source>
        <dbReference type="ARBA" id="ARBA00007659"/>
    </source>
</evidence>
<dbReference type="Gene3D" id="2.160.20.70">
    <property type="match status" value="1"/>
</dbReference>
<dbReference type="GO" id="GO:0019933">
    <property type="term" value="P:cAMP-mediated signaling"/>
    <property type="evidence" value="ECO:0007669"/>
    <property type="project" value="TreeGrafter"/>
</dbReference>
<feature type="region of interest" description="Disordered" evidence="5">
    <location>
        <begin position="35"/>
        <end position="57"/>
    </location>
</feature>
<protein>
    <recommendedName>
        <fullName evidence="3 4">Adenylyl cyclase-associated protein</fullName>
    </recommendedName>
</protein>